<proteinExistence type="predicted"/>
<dbReference type="Proteomes" id="UP000662818">
    <property type="component" value="Chromosome"/>
</dbReference>
<gene>
    <name evidence="3" type="ORF">CFH99_14735</name>
</gene>
<dbReference type="GO" id="GO:0016787">
    <property type="term" value="F:hydrolase activity"/>
    <property type="evidence" value="ECO:0007669"/>
    <property type="project" value="UniProtKB-KW"/>
</dbReference>
<evidence type="ECO:0000313" key="3">
    <source>
        <dbReference type="EMBL" id="QSR26884.1"/>
    </source>
</evidence>
<dbReference type="InterPro" id="IPR029058">
    <property type="entry name" value="AB_hydrolase_fold"/>
</dbReference>
<dbReference type="RefSeq" id="WP_207006025.1">
    <property type="nucleotide sequence ID" value="NZ_CP022295.1"/>
</dbReference>
<dbReference type="InterPro" id="IPR000639">
    <property type="entry name" value="Epox_hydrolase-like"/>
</dbReference>
<organism evidence="3 4">
    <name type="scientific">Nocardioides aromaticivorans</name>
    <dbReference type="NCBI Taxonomy" id="200618"/>
    <lineage>
        <taxon>Bacteria</taxon>
        <taxon>Bacillati</taxon>
        <taxon>Actinomycetota</taxon>
        <taxon>Actinomycetes</taxon>
        <taxon>Propionibacteriales</taxon>
        <taxon>Nocardioidaceae</taxon>
        <taxon>Nocardioides</taxon>
    </lineage>
</organism>
<dbReference type="Pfam" id="PF00561">
    <property type="entry name" value="Abhydrolase_1"/>
    <property type="match status" value="1"/>
</dbReference>
<dbReference type="InterPro" id="IPR000073">
    <property type="entry name" value="AB_hydrolase_1"/>
</dbReference>
<dbReference type="PRINTS" id="PR00412">
    <property type="entry name" value="EPOXHYDRLASE"/>
</dbReference>
<keyword evidence="1 3" id="KW-0378">Hydrolase</keyword>
<keyword evidence="4" id="KW-1185">Reference proteome</keyword>
<name>A0ABX7PLL5_9ACTN</name>
<dbReference type="SUPFAM" id="SSF53474">
    <property type="entry name" value="alpha/beta-Hydrolases"/>
    <property type="match status" value="1"/>
</dbReference>
<evidence type="ECO:0000313" key="4">
    <source>
        <dbReference type="Proteomes" id="UP000662818"/>
    </source>
</evidence>
<reference evidence="3 4" key="1">
    <citation type="submission" date="2017-06" db="EMBL/GenBank/DDBJ databases">
        <title>Complete Genome Sequence of the Soil Carbazole-Degrading Bacterium Nocardioides aromaticivorans IC177.</title>
        <authorList>
            <person name="Vejarano F."/>
            <person name="Suzuki-Minakuchi C."/>
            <person name="Ohtsubo Y."/>
            <person name="Tsuda M."/>
            <person name="Okada K."/>
            <person name="Nojiri H."/>
        </authorList>
    </citation>
    <scope>NUCLEOTIDE SEQUENCE [LARGE SCALE GENOMIC DNA]</scope>
    <source>
        <strain evidence="3 4">IC177</strain>
    </source>
</reference>
<dbReference type="PRINTS" id="PR00111">
    <property type="entry name" value="ABHYDROLASE"/>
</dbReference>
<protein>
    <submittedName>
        <fullName evidence="3">Alpha/beta hydrolase</fullName>
    </submittedName>
</protein>
<dbReference type="EMBL" id="CP022295">
    <property type="protein sequence ID" value="QSR26884.1"/>
    <property type="molecule type" value="Genomic_DNA"/>
</dbReference>
<accession>A0ABX7PLL5</accession>
<evidence type="ECO:0000256" key="1">
    <source>
        <dbReference type="ARBA" id="ARBA00022801"/>
    </source>
</evidence>
<feature type="domain" description="AB hydrolase-1" evidence="2">
    <location>
        <begin position="27"/>
        <end position="152"/>
    </location>
</feature>
<dbReference type="Gene3D" id="3.40.50.1820">
    <property type="entry name" value="alpha/beta hydrolase"/>
    <property type="match status" value="1"/>
</dbReference>
<sequence>MFEGFTVEDVDVGDARLQVRHGGCGDPVVLLHGHPRTGSTWHAVAPALVEAGFRVVVPDLRGYGRSRGPAPTADHSAHSKSAVPGDVARLMTHLGHDEFAVVGHDRGSYVALRLGLDQPDRVERVVLIDCIPISEHLRRADARFATAWWHWFFFAQPDIPERVINADPDSWYRGDPDVMGAENHAEWRTAVRDPDVVRAMLEDYRAGLTIDREHEEADRAAGRRLAMPLLVLWSLRDDLEDLYGDPLAIWRDWATTVSGHGIDSGHHFAEEAPDELVAALAPFLRSGGDRR</sequence>
<evidence type="ECO:0000259" key="2">
    <source>
        <dbReference type="Pfam" id="PF00561"/>
    </source>
</evidence>
<dbReference type="PANTHER" id="PTHR43329">
    <property type="entry name" value="EPOXIDE HYDROLASE"/>
    <property type="match status" value="1"/>
</dbReference>